<dbReference type="InterPro" id="IPR018506">
    <property type="entry name" value="Cyt_B5_heme-BS"/>
</dbReference>
<evidence type="ECO:0000256" key="6">
    <source>
        <dbReference type="RuleBase" id="RU362121"/>
    </source>
</evidence>
<dbReference type="Pfam" id="PF00173">
    <property type="entry name" value="Cyt-b5"/>
    <property type="match status" value="1"/>
</dbReference>
<organism evidence="9 10">
    <name type="scientific">Geosmithia morbida</name>
    <dbReference type="NCBI Taxonomy" id="1094350"/>
    <lineage>
        <taxon>Eukaryota</taxon>
        <taxon>Fungi</taxon>
        <taxon>Dikarya</taxon>
        <taxon>Ascomycota</taxon>
        <taxon>Pezizomycotina</taxon>
        <taxon>Sordariomycetes</taxon>
        <taxon>Hypocreomycetidae</taxon>
        <taxon>Hypocreales</taxon>
        <taxon>Bionectriaceae</taxon>
        <taxon>Geosmithia</taxon>
    </lineage>
</organism>
<dbReference type="GO" id="GO:0020037">
    <property type="term" value="F:heme binding"/>
    <property type="evidence" value="ECO:0007669"/>
    <property type="project" value="UniProtKB-UniRule"/>
</dbReference>
<dbReference type="PROSITE" id="PS00191">
    <property type="entry name" value="CYTOCHROME_B5_1"/>
    <property type="match status" value="1"/>
</dbReference>
<dbReference type="AlphaFoldDB" id="A0A9P5D2B5"/>
<keyword evidence="10" id="KW-1185">Reference proteome</keyword>
<sequence length="469" mass="50889">MTSVDGAEVSRHSDETSCWIVIHGKVWDVTDFLHEHPGGTGVILKRAGRDATEAYDEVHDASLIEETLPAKRCVGRLADGTLIGKEETVKEPQPATSPIPPLNTIISVGDFERVAAQYLSSAGWAYYSSGADDELSIADARRLFGRITLRPRILRPVEPVSAVTDILGYHSSLPIYLSPTGLGKYAHKDAENIIAASAGKEGIIYCMPTGSSHQAIFNSRVSSDQPLFFQLYSNRDPERSKELIRKAERMGAAAVFVTVDTPVLGKREKDDRLRAAEGDDTLGDDAGGVAKVTSLSLLNPLLTWEDLKWMRDTTKLPIVLKGVQTVEDAVMAYESGVAGIVLSNHGGRSQDTAQSPIITLLEIRRYAPHILDRSSRHRFQVFVDGGVRRGTDVVKALALGATAVGIGRPVLYSMCGGYGEAGLRRMIGIFRAEIRTNMALAGAANVDGLVPQMVNSERAENEVSRRVKL</sequence>
<dbReference type="InterPro" id="IPR013785">
    <property type="entry name" value="Aldolase_TIM"/>
</dbReference>
<feature type="domain" description="Cytochrome b5 heme-binding" evidence="7">
    <location>
        <begin position="1"/>
        <end position="78"/>
    </location>
</feature>
<evidence type="ECO:0000259" key="8">
    <source>
        <dbReference type="PROSITE" id="PS51349"/>
    </source>
</evidence>
<evidence type="ECO:0000313" key="9">
    <source>
        <dbReference type="EMBL" id="KAF4119344.1"/>
    </source>
</evidence>
<evidence type="ECO:0000256" key="5">
    <source>
        <dbReference type="ARBA" id="ARBA00023004"/>
    </source>
</evidence>
<proteinExistence type="inferred from homology"/>
<dbReference type="PROSITE" id="PS51349">
    <property type="entry name" value="FMN_HYDROXY_ACID_DH_2"/>
    <property type="match status" value="1"/>
</dbReference>
<dbReference type="RefSeq" id="XP_035317996.1">
    <property type="nucleotide sequence ID" value="XM_035466837.1"/>
</dbReference>
<evidence type="ECO:0000313" key="10">
    <source>
        <dbReference type="Proteomes" id="UP000749293"/>
    </source>
</evidence>
<name>A0A9P5D2B5_9HYPO</name>
<feature type="domain" description="FMN hydroxy acid dehydrogenase" evidence="8">
    <location>
        <begin position="100"/>
        <end position="459"/>
    </location>
</feature>
<reference evidence="9" key="1">
    <citation type="submission" date="2020-03" db="EMBL/GenBank/DDBJ databases">
        <title>Site-based positive gene gene selection in Geosmithia morbida across the United States reveals a broad range of putative effectors and factors for local host and environmental adapation.</title>
        <authorList>
            <person name="Onufrak A."/>
            <person name="Murdoch R.W."/>
            <person name="Gazis R."/>
            <person name="Huff M."/>
            <person name="Staton M."/>
            <person name="Klingeman W."/>
            <person name="Hadziabdic D."/>
        </authorList>
    </citation>
    <scope>NUCLEOTIDE SEQUENCE</scope>
    <source>
        <strain evidence="9">1262</strain>
    </source>
</reference>
<keyword evidence="3 6" id="KW-0479">Metal-binding</keyword>
<evidence type="ECO:0000259" key="7">
    <source>
        <dbReference type="PROSITE" id="PS50255"/>
    </source>
</evidence>
<accession>A0A9P5D2B5</accession>
<keyword evidence="5 6" id="KW-0408">Iron</keyword>
<dbReference type="GO" id="GO:0016491">
    <property type="term" value="F:oxidoreductase activity"/>
    <property type="evidence" value="ECO:0007669"/>
    <property type="project" value="UniProtKB-KW"/>
</dbReference>
<dbReference type="InterPro" id="IPR001199">
    <property type="entry name" value="Cyt_B5-like_heme/steroid-bd"/>
</dbReference>
<dbReference type="InterPro" id="IPR000262">
    <property type="entry name" value="FMN-dep_DH"/>
</dbReference>
<dbReference type="EMBL" id="JAANYQ010000027">
    <property type="protein sequence ID" value="KAF4119344.1"/>
    <property type="molecule type" value="Genomic_DNA"/>
</dbReference>
<keyword evidence="4" id="KW-0560">Oxidoreductase</keyword>
<dbReference type="OrthoDB" id="1925334at2759"/>
<evidence type="ECO:0000256" key="3">
    <source>
        <dbReference type="ARBA" id="ARBA00022723"/>
    </source>
</evidence>
<dbReference type="PANTHER" id="PTHR10578:SF104">
    <property type="entry name" value="CYTOCHROME B2, MITOCHONDRIAL-RELATED"/>
    <property type="match status" value="1"/>
</dbReference>
<keyword evidence="2 6" id="KW-0349">Heme</keyword>
<evidence type="ECO:0000256" key="1">
    <source>
        <dbReference type="ARBA" id="ARBA00001917"/>
    </source>
</evidence>
<dbReference type="Gene3D" id="3.10.120.10">
    <property type="entry name" value="Cytochrome b5-like heme/steroid binding domain"/>
    <property type="match status" value="1"/>
</dbReference>
<dbReference type="Pfam" id="PF01070">
    <property type="entry name" value="FMN_dh"/>
    <property type="match status" value="1"/>
</dbReference>
<dbReference type="PROSITE" id="PS50255">
    <property type="entry name" value="CYTOCHROME_B5_2"/>
    <property type="match status" value="1"/>
</dbReference>
<dbReference type="GO" id="GO:0046872">
    <property type="term" value="F:metal ion binding"/>
    <property type="evidence" value="ECO:0007669"/>
    <property type="project" value="UniProtKB-UniRule"/>
</dbReference>
<dbReference type="InterPro" id="IPR037396">
    <property type="entry name" value="FMN_HAD"/>
</dbReference>
<evidence type="ECO:0000256" key="4">
    <source>
        <dbReference type="ARBA" id="ARBA00023002"/>
    </source>
</evidence>
<dbReference type="PRINTS" id="PR00363">
    <property type="entry name" value="CYTOCHROMEB5"/>
</dbReference>
<dbReference type="SMART" id="SM01117">
    <property type="entry name" value="Cyt-b5"/>
    <property type="match status" value="1"/>
</dbReference>
<dbReference type="GeneID" id="55971091"/>
<comment type="similarity">
    <text evidence="6">Belongs to the cytochrome b5 family.</text>
</comment>
<gene>
    <name evidence="9" type="ORF">GMORB2_4863</name>
</gene>
<dbReference type="SUPFAM" id="SSF51395">
    <property type="entry name" value="FMN-linked oxidoreductases"/>
    <property type="match status" value="1"/>
</dbReference>
<dbReference type="Gene3D" id="3.20.20.70">
    <property type="entry name" value="Aldolase class I"/>
    <property type="match status" value="1"/>
</dbReference>
<dbReference type="Proteomes" id="UP000749293">
    <property type="component" value="Unassembled WGS sequence"/>
</dbReference>
<dbReference type="InterPro" id="IPR036400">
    <property type="entry name" value="Cyt_B5-like_heme/steroid_sf"/>
</dbReference>
<dbReference type="PANTHER" id="PTHR10578">
    <property type="entry name" value="S -2-HYDROXY-ACID OXIDASE-RELATED"/>
    <property type="match status" value="1"/>
</dbReference>
<comment type="caution">
    <text evidence="9">The sequence shown here is derived from an EMBL/GenBank/DDBJ whole genome shotgun (WGS) entry which is preliminary data.</text>
</comment>
<protein>
    <submittedName>
        <fullName evidence="9">L-lactate dehydrogenase (Cytochrome)</fullName>
    </submittedName>
</protein>
<comment type="cofactor">
    <cofactor evidence="1">
        <name>FMN</name>
        <dbReference type="ChEBI" id="CHEBI:58210"/>
    </cofactor>
</comment>
<dbReference type="SUPFAM" id="SSF55856">
    <property type="entry name" value="Cytochrome b5-like heme/steroid binding domain"/>
    <property type="match status" value="1"/>
</dbReference>
<evidence type="ECO:0000256" key="2">
    <source>
        <dbReference type="ARBA" id="ARBA00022617"/>
    </source>
</evidence>